<evidence type="ECO:0000313" key="3">
    <source>
        <dbReference type="EMBL" id="KAG7164875.1"/>
    </source>
</evidence>
<gene>
    <name evidence="3" type="primary">Rbm12B-L</name>
    <name evidence="3" type="ORF">Hamer_G017272</name>
</gene>
<accession>A0A8J5K0Y5</accession>
<comment type="caution">
    <text evidence="3">The sequence shown here is derived from an EMBL/GenBank/DDBJ whole genome shotgun (WGS) entry which is preliminary data.</text>
</comment>
<evidence type="ECO:0000256" key="2">
    <source>
        <dbReference type="SAM" id="SignalP"/>
    </source>
</evidence>
<name>A0A8J5K0Y5_HOMAM</name>
<proteinExistence type="predicted"/>
<feature type="compositionally biased region" description="Low complexity" evidence="1">
    <location>
        <begin position="135"/>
        <end position="196"/>
    </location>
</feature>
<sequence length="434" mass="46824">MSGMKLMVVVVVVMTGWTWAKVMVYKSMRQLGTGACGDDLGNFLAASDTVCALTCKQNNLCQGFSFQDNLASGTHSGGHCYLHQLLSSPNGQSHATCYVPEHFLMNVSTTATTDPLTVTPNVLSLTNAVPATLQPTTTTTKDPPTTITTTTVPPTTTTTVPPTTTTTVPPTTTTTDPPPTTTTDPPTTTTTVPPTTTTTVLHHHHQFLRPPQFLQPPPPQFLQPPPPQFLQPPPPQFLQPPPPQFLQHQTKSFFLGQTTSSASPEPTSLANTQLVSIEDGQLCNNNWGAVGICRYEDTAGNVYHYLICKTPPNNLHFNTDKTSPQCTTNDVMECMTIDCGPDNIIKGFTTTDSYLGPCTTDYSTTEGDVLNPNDCHTVAGPLQNLSPSQASWTDWRICGGTDDDFYVVTKVVVTKVGNVWEMTSIKCCRIVNGG</sequence>
<keyword evidence="4" id="KW-1185">Reference proteome</keyword>
<keyword evidence="2" id="KW-0732">Signal</keyword>
<feature type="region of interest" description="Disordered" evidence="1">
    <location>
        <begin position="210"/>
        <end position="246"/>
    </location>
</feature>
<protein>
    <submittedName>
        <fullName evidence="3">RNA-binding protein 12B-like</fullName>
    </submittedName>
</protein>
<feature type="signal peptide" evidence="2">
    <location>
        <begin position="1"/>
        <end position="20"/>
    </location>
</feature>
<reference evidence="3" key="1">
    <citation type="journal article" date="2021" name="Sci. Adv.">
        <title>The American lobster genome reveals insights on longevity, neural, and immune adaptations.</title>
        <authorList>
            <person name="Polinski J.M."/>
            <person name="Zimin A.V."/>
            <person name="Clark K.F."/>
            <person name="Kohn A.B."/>
            <person name="Sadowski N."/>
            <person name="Timp W."/>
            <person name="Ptitsyn A."/>
            <person name="Khanna P."/>
            <person name="Romanova D.Y."/>
            <person name="Williams P."/>
            <person name="Greenwood S.J."/>
            <person name="Moroz L.L."/>
            <person name="Walt D.R."/>
            <person name="Bodnar A.G."/>
        </authorList>
    </citation>
    <scope>NUCLEOTIDE SEQUENCE</scope>
    <source>
        <strain evidence="3">GMGI-L3</strain>
    </source>
</reference>
<feature type="compositionally biased region" description="Pro residues" evidence="1">
    <location>
        <begin position="213"/>
        <end position="244"/>
    </location>
</feature>
<feature type="chain" id="PRO_5035171508" evidence="2">
    <location>
        <begin position="21"/>
        <end position="434"/>
    </location>
</feature>
<evidence type="ECO:0000313" key="4">
    <source>
        <dbReference type="Proteomes" id="UP000747542"/>
    </source>
</evidence>
<dbReference type="Gene3D" id="3.50.4.10">
    <property type="entry name" value="Hepatocyte Growth Factor"/>
    <property type="match status" value="1"/>
</dbReference>
<dbReference type="EMBL" id="JAHLQT010024908">
    <property type="protein sequence ID" value="KAG7164875.1"/>
    <property type="molecule type" value="Genomic_DNA"/>
</dbReference>
<dbReference type="Proteomes" id="UP000747542">
    <property type="component" value="Unassembled WGS sequence"/>
</dbReference>
<evidence type="ECO:0000256" key="1">
    <source>
        <dbReference type="SAM" id="MobiDB-lite"/>
    </source>
</evidence>
<feature type="region of interest" description="Disordered" evidence="1">
    <location>
        <begin position="134"/>
        <end position="196"/>
    </location>
</feature>
<organism evidence="3 4">
    <name type="scientific">Homarus americanus</name>
    <name type="common">American lobster</name>
    <dbReference type="NCBI Taxonomy" id="6706"/>
    <lineage>
        <taxon>Eukaryota</taxon>
        <taxon>Metazoa</taxon>
        <taxon>Ecdysozoa</taxon>
        <taxon>Arthropoda</taxon>
        <taxon>Crustacea</taxon>
        <taxon>Multicrustacea</taxon>
        <taxon>Malacostraca</taxon>
        <taxon>Eumalacostraca</taxon>
        <taxon>Eucarida</taxon>
        <taxon>Decapoda</taxon>
        <taxon>Pleocyemata</taxon>
        <taxon>Astacidea</taxon>
        <taxon>Nephropoidea</taxon>
        <taxon>Nephropidae</taxon>
        <taxon>Homarus</taxon>
    </lineage>
</organism>
<dbReference type="AlphaFoldDB" id="A0A8J5K0Y5"/>